<evidence type="ECO:0000256" key="1">
    <source>
        <dbReference type="SAM" id="MobiDB-lite"/>
    </source>
</evidence>
<dbReference type="SUPFAM" id="SSF50370">
    <property type="entry name" value="Ricin B-like lectins"/>
    <property type="match status" value="1"/>
</dbReference>
<dbReference type="CDD" id="cd23415">
    <property type="entry name" value="beta-trefoil_Ricin_AH"/>
    <property type="match status" value="1"/>
</dbReference>
<dbReference type="EMBL" id="PIPF01000003">
    <property type="protein sequence ID" value="RWU84711.1"/>
    <property type="molecule type" value="Genomic_DNA"/>
</dbReference>
<evidence type="ECO:0000259" key="2">
    <source>
        <dbReference type="SMART" id="SM00458"/>
    </source>
</evidence>
<keyword evidence="4" id="KW-1185">Reference proteome</keyword>
<evidence type="ECO:0000313" key="3">
    <source>
        <dbReference type="EMBL" id="RWU84711.1"/>
    </source>
</evidence>
<comment type="caution">
    <text evidence="3">The sequence shown here is derived from an EMBL/GenBank/DDBJ whole genome shotgun (WGS) entry which is preliminary data.</text>
</comment>
<name>A0A444B8I0_9MICO</name>
<dbReference type="Gene3D" id="2.80.10.50">
    <property type="match status" value="1"/>
</dbReference>
<gene>
    <name evidence="3" type="ORF">CWN80_03800</name>
</gene>
<organism evidence="3 4">
    <name type="scientific">Janibacter hoylei PVAS-1</name>
    <dbReference type="NCBI Taxonomy" id="1210046"/>
    <lineage>
        <taxon>Bacteria</taxon>
        <taxon>Bacillati</taxon>
        <taxon>Actinomycetota</taxon>
        <taxon>Actinomycetes</taxon>
        <taxon>Micrococcales</taxon>
        <taxon>Intrasporangiaceae</taxon>
        <taxon>Janibacter</taxon>
    </lineage>
</organism>
<protein>
    <recommendedName>
        <fullName evidence="2">Ricin B lectin domain-containing protein</fullName>
    </recommendedName>
</protein>
<feature type="region of interest" description="Disordered" evidence="1">
    <location>
        <begin position="1"/>
        <end position="22"/>
    </location>
</feature>
<reference evidence="3 4" key="1">
    <citation type="journal article" date="2009" name="Int. J. Syst. Evol. Microbiol.">
        <title>Janibacter hoylei sp. nov., Bacillus isronensis sp. nov. and Bacillus aryabhattai sp. nov., isolated from cryotubes used for collecting air from the upper atmosphere.</title>
        <authorList>
            <person name="Shivaji S."/>
            <person name="Chaturvedi P."/>
            <person name="Begum Z."/>
            <person name="Pindi P.K."/>
            <person name="Manorama R."/>
            <person name="Padmanaban D.A."/>
            <person name="Shouche Y.S."/>
            <person name="Pawar S."/>
            <person name="Vaishampayan P."/>
            <person name="Dutt C.B."/>
            <person name="Datta G.N."/>
            <person name="Manchanda R.K."/>
            <person name="Rao U.R."/>
            <person name="Bhargava P.M."/>
            <person name="Narlikar J.V."/>
        </authorList>
    </citation>
    <scope>NUCLEOTIDE SEQUENCE [LARGE SCALE GENOMIC DNA]</scope>
    <source>
        <strain evidence="3 4">PVAS-1</strain>
    </source>
</reference>
<sequence>MPPPRTQQHPPPSTSGRIETPSSTCTAKLMGTLSPSGKSSESQVTSYGRWFATYNGSYRLYRNKATNRCLDSNSNGNVYMNACSTGNNFQNWLLVNEGGGYYRLKNRATGLCLDSSAGGSVYTNPCSSSNAYQHWS</sequence>
<dbReference type="OrthoDB" id="3534750at2"/>
<evidence type="ECO:0000313" key="4">
    <source>
        <dbReference type="Proteomes" id="UP000288711"/>
    </source>
</evidence>
<dbReference type="InterPro" id="IPR000772">
    <property type="entry name" value="Ricin_B_lectin"/>
</dbReference>
<proteinExistence type="predicted"/>
<dbReference type="SMART" id="SM00458">
    <property type="entry name" value="RICIN"/>
    <property type="match status" value="1"/>
</dbReference>
<accession>A0A444B8I0</accession>
<dbReference type="AlphaFoldDB" id="A0A444B8I0"/>
<feature type="domain" description="Ricin B lectin" evidence="2">
    <location>
        <begin position="14"/>
        <end position="136"/>
    </location>
</feature>
<dbReference type="Pfam" id="PF00652">
    <property type="entry name" value="Ricin_B_lectin"/>
    <property type="match status" value="1"/>
</dbReference>
<feature type="compositionally biased region" description="Pro residues" evidence="1">
    <location>
        <begin position="1"/>
        <end position="13"/>
    </location>
</feature>
<dbReference type="RefSeq" id="WP_083853584.1">
    <property type="nucleotide sequence ID" value="NZ_ALWX01000005.1"/>
</dbReference>
<dbReference type="Proteomes" id="UP000288711">
    <property type="component" value="Unassembled WGS sequence"/>
</dbReference>
<dbReference type="PROSITE" id="PS50231">
    <property type="entry name" value="RICIN_B_LECTIN"/>
    <property type="match status" value="1"/>
</dbReference>
<dbReference type="InterPro" id="IPR035992">
    <property type="entry name" value="Ricin_B-like_lectins"/>
</dbReference>